<name>A0A397GAE0_9GLOM</name>
<dbReference type="Proteomes" id="UP000266861">
    <property type="component" value="Unassembled WGS sequence"/>
</dbReference>
<evidence type="ECO:0000313" key="1">
    <source>
        <dbReference type="EMBL" id="RHZ45903.1"/>
    </source>
</evidence>
<dbReference type="OrthoDB" id="2365057at2759"/>
<comment type="caution">
    <text evidence="1">The sequence shown here is derived from an EMBL/GenBank/DDBJ whole genome shotgun (WGS) entry which is preliminary data.</text>
</comment>
<gene>
    <name evidence="1" type="ORF">Glove_642g18</name>
</gene>
<protein>
    <submittedName>
        <fullName evidence="1">Uncharacterized protein</fullName>
    </submittedName>
</protein>
<reference evidence="1 2" key="1">
    <citation type="submission" date="2018-08" db="EMBL/GenBank/DDBJ databases">
        <title>Genome and evolution of the arbuscular mycorrhizal fungus Diversispora epigaea (formerly Glomus versiforme) and its bacterial endosymbionts.</title>
        <authorList>
            <person name="Sun X."/>
            <person name="Fei Z."/>
            <person name="Harrison M."/>
        </authorList>
    </citation>
    <scope>NUCLEOTIDE SEQUENCE [LARGE SCALE GENOMIC DNA]</scope>
    <source>
        <strain evidence="1 2">IT104</strain>
    </source>
</reference>
<keyword evidence="2" id="KW-1185">Reference proteome</keyword>
<sequence length="457" mass="54030">MEYFENAQADINIVEYFFWKIEQHKFSYDQYKEHTNFNNKLNQCKNKHPNNENYKNSLLNFKSSDVKKEKKLFWKLLGNIKDIKIELIPILKKIHEISKYREMAFPWKNIKDPFIEHIEGLNFSHAKHIQPYSPVISYIIDLDGVVPWSKSIGSVPLPKIHNYELCSKIVSYIEKNFQETSCLLPNPDFNDEIDYFMCRRALEDLKGVWDSKEYLNRKFGDNTINEGTFLRDFDFILKLTAKLKKLNLEWAEKMSTSSEFRLKQYNRTGKKPDAMATYQIESNFFFELLFMEAAALFLKDDAKKEGDRTKLIRLANDSKYFLLKKINENYPTITLLQIKELMEVPVICYQFYGSRLKIFYFDQPYAYKEISTLIPIGRVVCIEDFALPLEQPEDSADTILLIRSIFRVKSILENSIKRIKKVMTELKTNNISSVKIRSSDNQIYQTTVDSLCYYDES</sequence>
<dbReference type="EMBL" id="PQFF01000533">
    <property type="protein sequence ID" value="RHZ45903.1"/>
    <property type="molecule type" value="Genomic_DNA"/>
</dbReference>
<accession>A0A397GAE0</accession>
<evidence type="ECO:0000313" key="2">
    <source>
        <dbReference type="Proteomes" id="UP000266861"/>
    </source>
</evidence>
<dbReference type="AlphaFoldDB" id="A0A397GAE0"/>
<proteinExistence type="predicted"/>
<organism evidence="1 2">
    <name type="scientific">Diversispora epigaea</name>
    <dbReference type="NCBI Taxonomy" id="1348612"/>
    <lineage>
        <taxon>Eukaryota</taxon>
        <taxon>Fungi</taxon>
        <taxon>Fungi incertae sedis</taxon>
        <taxon>Mucoromycota</taxon>
        <taxon>Glomeromycotina</taxon>
        <taxon>Glomeromycetes</taxon>
        <taxon>Diversisporales</taxon>
        <taxon>Diversisporaceae</taxon>
        <taxon>Diversispora</taxon>
    </lineage>
</organism>